<feature type="transmembrane region" description="Helical" evidence="8">
    <location>
        <begin position="73"/>
        <end position="92"/>
    </location>
</feature>
<dbReference type="InterPro" id="IPR052017">
    <property type="entry name" value="TSUP"/>
</dbReference>
<keyword evidence="3" id="KW-0813">Transport</keyword>
<evidence type="ECO:0000313" key="10">
    <source>
        <dbReference type="Proteomes" id="UP001210678"/>
    </source>
</evidence>
<evidence type="ECO:0000256" key="6">
    <source>
        <dbReference type="ARBA" id="ARBA00022989"/>
    </source>
</evidence>
<name>A0ABT4YWT8_9VIBR</name>
<keyword evidence="5 8" id="KW-0812">Transmembrane</keyword>
<dbReference type="PANTHER" id="PTHR30269:SF37">
    <property type="entry name" value="MEMBRANE TRANSPORTER PROTEIN"/>
    <property type="match status" value="1"/>
</dbReference>
<dbReference type="Proteomes" id="UP001210678">
    <property type="component" value="Unassembled WGS sequence"/>
</dbReference>
<evidence type="ECO:0000256" key="3">
    <source>
        <dbReference type="ARBA" id="ARBA00022448"/>
    </source>
</evidence>
<keyword evidence="7 8" id="KW-0472">Membrane</keyword>
<dbReference type="EMBL" id="JAQLOI010000003">
    <property type="protein sequence ID" value="MDB1126016.1"/>
    <property type="molecule type" value="Genomic_DNA"/>
</dbReference>
<reference evidence="9 10" key="1">
    <citation type="submission" date="2023-01" db="EMBL/GenBank/DDBJ databases">
        <title>Vibrio sp. KJ40-1 sp.nov, isolated from marine algae.</title>
        <authorList>
            <person name="Butt M."/>
            <person name="Kim J.M.J."/>
            <person name="Jeon C.O.C."/>
        </authorList>
    </citation>
    <scope>NUCLEOTIDE SEQUENCE [LARGE SCALE GENOMIC DNA]</scope>
    <source>
        <strain evidence="9 10">KJ40-1</strain>
    </source>
</reference>
<evidence type="ECO:0000313" key="9">
    <source>
        <dbReference type="EMBL" id="MDB1126016.1"/>
    </source>
</evidence>
<accession>A0ABT4YWT8</accession>
<evidence type="ECO:0000256" key="5">
    <source>
        <dbReference type="ARBA" id="ARBA00022692"/>
    </source>
</evidence>
<feature type="transmembrane region" description="Helical" evidence="8">
    <location>
        <begin position="130"/>
        <end position="154"/>
    </location>
</feature>
<evidence type="ECO:0000256" key="7">
    <source>
        <dbReference type="ARBA" id="ARBA00023136"/>
    </source>
</evidence>
<comment type="caution">
    <text evidence="9">The sequence shown here is derived from an EMBL/GenBank/DDBJ whole genome shotgun (WGS) entry which is preliminary data.</text>
</comment>
<gene>
    <name evidence="9" type="ORF">PGX00_21065</name>
</gene>
<dbReference type="PANTHER" id="PTHR30269">
    <property type="entry name" value="TRANSMEMBRANE PROTEIN YFCA"/>
    <property type="match status" value="1"/>
</dbReference>
<keyword evidence="6 8" id="KW-1133">Transmembrane helix</keyword>
<evidence type="ECO:0000256" key="2">
    <source>
        <dbReference type="ARBA" id="ARBA00009142"/>
    </source>
</evidence>
<dbReference type="InterPro" id="IPR002781">
    <property type="entry name" value="TM_pro_TauE-like"/>
</dbReference>
<feature type="transmembrane region" description="Helical" evidence="8">
    <location>
        <begin position="194"/>
        <end position="213"/>
    </location>
</feature>
<comment type="subcellular location">
    <subcellularLocation>
        <location evidence="1 8">Cell membrane</location>
        <topology evidence="1 8">Multi-pass membrane protein</topology>
    </subcellularLocation>
</comment>
<organism evidence="9 10">
    <name type="scientific">Vibrio algarum</name>
    <dbReference type="NCBI Taxonomy" id="3020714"/>
    <lineage>
        <taxon>Bacteria</taxon>
        <taxon>Pseudomonadati</taxon>
        <taxon>Pseudomonadota</taxon>
        <taxon>Gammaproteobacteria</taxon>
        <taxon>Vibrionales</taxon>
        <taxon>Vibrionaceae</taxon>
        <taxon>Vibrio</taxon>
    </lineage>
</organism>
<keyword evidence="10" id="KW-1185">Reference proteome</keyword>
<protein>
    <recommendedName>
        <fullName evidence="8">Probable membrane transporter protein</fullName>
    </recommendedName>
</protein>
<dbReference type="RefSeq" id="WP_272140258.1">
    <property type="nucleotide sequence ID" value="NZ_JAQLOI010000003.1"/>
</dbReference>
<evidence type="ECO:0000256" key="8">
    <source>
        <dbReference type="RuleBase" id="RU363041"/>
    </source>
</evidence>
<evidence type="ECO:0000256" key="1">
    <source>
        <dbReference type="ARBA" id="ARBA00004651"/>
    </source>
</evidence>
<proteinExistence type="inferred from homology"/>
<feature type="transmembrane region" description="Helical" evidence="8">
    <location>
        <begin position="44"/>
        <end position="61"/>
    </location>
</feature>
<feature type="transmembrane region" description="Helical" evidence="8">
    <location>
        <begin position="166"/>
        <end position="187"/>
    </location>
</feature>
<feature type="transmembrane region" description="Helical" evidence="8">
    <location>
        <begin position="225"/>
        <end position="245"/>
    </location>
</feature>
<keyword evidence="4 8" id="KW-1003">Cell membrane</keyword>
<comment type="similarity">
    <text evidence="2 8">Belongs to the 4-toluene sulfonate uptake permease (TSUP) (TC 2.A.102) family.</text>
</comment>
<evidence type="ECO:0000256" key="4">
    <source>
        <dbReference type="ARBA" id="ARBA00022475"/>
    </source>
</evidence>
<sequence length="246" mass="26322">MFESFLIILPVVMLAALVRGYAGFGFTAIAVVGMNFFLSPQQSIPVVLGLDVLCSVGLLRQAIRQADMSTFKVLTLGSILGIPFGLSLLVLIPEEVLKLLICIAILLFSMVLIFDFRLRSAEGMATKLSFGMASGVGTAGASVGGPMIVCYMLSSPLTPSAQRATMILFFIVSELLALVALFAGGLVDVHILTMLASLLIPTLVIVRMGQWLFNRYPPKSLKHFALPIMVMVSILGISASIKQLIA</sequence>
<dbReference type="Pfam" id="PF01925">
    <property type="entry name" value="TauE"/>
    <property type="match status" value="1"/>
</dbReference>
<feature type="transmembrane region" description="Helical" evidence="8">
    <location>
        <begin position="98"/>
        <end position="118"/>
    </location>
</feature>